<evidence type="ECO:0000313" key="2">
    <source>
        <dbReference type="Proteomes" id="UP000094053"/>
    </source>
</evidence>
<protein>
    <submittedName>
        <fullName evidence="1">Uncharacterized protein</fullName>
    </submittedName>
</protein>
<organism evidence="1 2">
    <name type="scientific">Mycolicibacterium flavescens</name>
    <name type="common">Mycobacterium flavescens</name>
    <dbReference type="NCBI Taxonomy" id="1776"/>
    <lineage>
        <taxon>Bacteria</taxon>
        <taxon>Bacillati</taxon>
        <taxon>Actinomycetota</taxon>
        <taxon>Actinomycetes</taxon>
        <taxon>Mycobacteriales</taxon>
        <taxon>Mycobacteriaceae</taxon>
        <taxon>Mycolicibacterium</taxon>
    </lineage>
</organism>
<dbReference type="OrthoDB" id="4617761at2"/>
<dbReference type="RefSeq" id="WP_069414189.1">
    <property type="nucleotide sequence ID" value="NZ_JACKUL010000026.1"/>
</dbReference>
<gene>
    <name evidence="1" type="ORF">BHQ18_13780</name>
</gene>
<keyword evidence="2" id="KW-1185">Reference proteome</keyword>
<accession>A0A1E3RHZ4</accession>
<dbReference type="EMBL" id="MIHA01000009">
    <property type="protein sequence ID" value="ODQ89495.1"/>
    <property type="molecule type" value="Genomic_DNA"/>
</dbReference>
<proteinExistence type="predicted"/>
<evidence type="ECO:0000313" key="1">
    <source>
        <dbReference type="EMBL" id="ODQ89495.1"/>
    </source>
</evidence>
<sequence length="94" mass="10066">MLGIDETSGHISDVLDEAGNVVGKRFFGSRRGHRISDGLTARTTYLAGEGVREVARAVEAVITDTLDNLPQLTNGFVLEIDANGHTRRMGGISI</sequence>
<dbReference type="Proteomes" id="UP000094053">
    <property type="component" value="Unassembled WGS sequence"/>
</dbReference>
<reference evidence="2" key="1">
    <citation type="submission" date="2016-09" db="EMBL/GenBank/DDBJ databases">
        <authorList>
            <person name="Greninger A.L."/>
            <person name="Jerome K.R."/>
            <person name="Mcnair B."/>
            <person name="Wallis C."/>
            <person name="Fang F."/>
        </authorList>
    </citation>
    <scope>NUCLEOTIDE SEQUENCE [LARGE SCALE GENOMIC DNA]</scope>
    <source>
        <strain evidence="2">M6</strain>
    </source>
</reference>
<dbReference type="AlphaFoldDB" id="A0A1E3RHZ4"/>
<comment type="caution">
    <text evidence="1">The sequence shown here is derived from an EMBL/GenBank/DDBJ whole genome shotgun (WGS) entry which is preliminary data.</text>
</comment>
<name>A0A1E3RHZ4_MYCFV</name>